<dbReference type="RefSeq" id="XP_075092425.1">
    <property type="nucleotide sequence ID" value="XM_075236324.1"/>
</dbReference>
<dbReference type="Proteomes" id="UP000790787">
    <property type="component" value="Chromosome 18"/>
</dbReference>
<sequence>MANEAKEAYFERNIIVGNEDLLLHRKFNTEQKIAYDIILQRVFANESGAFFIDGPGGSGKTFLYCALLATVRSKGFVALTTTTSGVAASILPGGRTVHSRFKFPINIDEKFSCNISKQSSLASLIRDAKLIVWDEVSMAKKNMIEALDSLVKDIMNTNVLFGGKVVVFGGDFRQTLHLSENMRAKTDPSFCEYLMRIGNGKEKTNMDNKIEIPKSFIVPYITEKESLDLLFNIIYPNLHMSLHNSSFLTLRVILTTKNDFVDEINDRLIAQFPKEAKTFIAMDETVEPNDQSQFEDFLYSLNPAGLPPCKLILKENCPVMLLRNLNPCEGLCNGTRLICCDFKSLL</sequence>
<accession>A0AC58T5C1</accession>
<keyword evidence="1" id="KW-1185">Reference proteome</keyword>
<evidence type="ECO:0000313" key="1">
    <source>
        <dbReference type="Proteomes" id="UP000790787"/>
    </source>
</evidence>
<name>A0AC58T5C1_TOBAC</name>
<organism evidence="1 2">
    <name type="scientific">Nicotiana tabacum</name>
    <name type="common">Common tobacco</name>
    <dbReference type="NCBI Taxonomy" id="4097"/>
    <lineage>
        <taxon>Eukaryota</taxon>
        <taxon>Viridiplantae</taxon>
        <taxon>Streptophyta</taxon>
        <taxon>Embryophyta</taxon>
        <taxon>Tracheophyta</taxon>
        <taxon>Spermatophyta</taxon>
        <taxon>Magnoliopsida</taxon>
        <taxon>eudicotyledons</taxon>
        <taxon>Gunneridae</taxon>
        <taxon>Pentapetalae</taxon>
        <taxon>asterids</taxon>
        <taxon>lamiids</taxon>
        <taxon>Solanales</taxon>
        <taxon>Solanaceae</taxon>
        <taxon>Nicotianoideae</taxon>
        <taxon>Nicotianeae</taxon>
        <taxon>Nicotiana</taxon>
    </lineage>
</organism>
<proteinExistence type="predicted"/>
<protein>
    <submittedName>
        <fullName evidence="2">Uncharacterized protein LOC142172657</fullName>
    </submittedName>
</protein>
<gene>
    <name evidence="2" type="primary">LOC142172657</name>
</gene>
<reference evidence="1" key="1">
    <citation type="journal article" date="2014" name="Nat. Commun.">
        <title>The tobacco genome sequence and its comparison with those of tomato and potato.</title>
        <authorList>
            <person name="Sierro N."/>
            <person name="Battey J.N."/>
            <person name="Ouadi S."/>
            <person name="Bakaher N."/>
            <person name="Bovet L."/>
            <person name="Willig A."/>
            <person name="Goepfert S."/>
            <person name="Peitsch M.C."/>
            <person name="Ivanov N.V."/>
        </authorList>
    </citation>
    <scope>NUCLEOTIDE SEQUENCE [LARGE SCALE GENOMIC DNA]</scope>
</reference>
<reference evidence="2" key="2">
    <citation type="submission" date="2025-08" db="UniProtKB">
        <authorList>
            <consortium name="RefSeq"/>
        </authorList>
    </citation>
    <scope>IDENTIFICATION</scope>
    <source>
        <tissue evidence="2">Leaf</tissue>
    </source>
</reference>
<evidence type="ECO:0000313" key="2">
    <source>
        <dbReference type="RefSeq" id="XP_075092425.1"/>
    </source>
</evidence>